<dbReference type="InterPro" id="IPR036291">
    <property type="entry name" value="NAD(P)-bd_dom_sf"/>
</dbReference>
<dbReference type="CDD" id="cd05233">
    <property type="entry name" value="SDR_c"/>
    <property type="match status" value="1"/>
</dbReference>
<dbReference type="PRINTS" id="PR00080">
    <property type="entry name" value="SDRFAMILY"/>
</dbReference>
<dbReference type="RefSeq" id="WP_006461294.1">
    <property type="nucleotide sequence ID" value="NZ_AEEC02000001.1"/>
</dbReference>
<evidence type="ECO:0000313" key="4">
    <source>
        <dbReference type="Proteomes" id="UP000006772"/>
    </source>
</evidence>
<accession>A0AAI9III1</accession>
<dbReference type="InterPro" id="IPR002347">
    <property type="entry name" value="SDR_fam"/>
</dbReference>
<name>A0AAI9III1_9BURK</name>
<dbReference type="Proteomes" id="UP000006772">
    <property type="component" value="Unassembled WGS sequence"/>
</dbReference>
<reference evidence="3 4" key="1">
    <citation type="journal article" date="2013" name="Front. Microbiol.">
        <title>The genome of the endophytic bacterium H. frisingense GSF30(T) identifies diverse strategies in the Herbaspirillum genus to interact with plants.</title>
        <authorList>
            <person name="Straub D."/>
            <person name="Rothballer M."/>
            <person name="Hartmann A."/>
            <person name="Ludewig U."/>
        </authorList>
    </citation>
    <scope>NUCLEOTIDE SEQUENCE [LARGE SCALE GENOMIC DNA]</scope>
    <source>
        <strain evidence="3 4">GSF30</strain>
    </source>
</reference>
<dbReference type="FunFam" id="3.40.50.720:FF:000084">
    <property type="entry name" value="Short-chain dehydrogenase reductase"/>
    <property type="match status" value="1"/>
</dbReference>
<protein>
    <submittedName>
        <fullName evidence="3">Oxidoreductase</fullName>
    </submittedName>
</protein>
<dbReference type="PANTHER" id="PTHR42760:SF135">
    <property type="entry name" value="BLL7886 PROTEIN"/>
    <property type="match status" value="1"/>
</dbReference>
<dbReference type="Gene3D" id="3.40.50.720">
    <property type="entry name" value="NAD(P)-binding Rossmann-like Domain"/>
    <property type="match status" value="1"/>
</dbReference>
<evidence type="ECO:0000256" key="1">
    <source>
        <dbReference type="ARBA" id="ARBA00006484"/>
    </source>
</evidence>
<dbReference type="AlphaFoldDB" id="A0AAI9III1"/>
<sequence>MELDLRGKVALVTGSSQGIGRQIAAALAGEACQVLLNGRDRSRLEAAAHAIGGIGVAGDVTTAAGAASVVERAFAVHGQLDLLVCNVGSGTSVPPGTESEEEWLRVLQLNLLATTNTVHAARRFLKKGAAIVCVSSICGSAELGAPTAYSASKAAVDSFVRSAARYLAKEGVRINAVAPGNILFEGGSWERKVKAAPEKVTEMLERDVALARFGTPEEVADMVLFLCSARTSFATGAVFVLDGGQLRS</sequence>
<proteinExistence type="inferred from homology"/>
<dbReference type="InterPro" id="IPR057326">
    <property type="entry name" value="KR_dom"/>
</dbReference>
<dbReference type="PRINTS" id="PR00081">
    <property type="entry name" value="GDHRDH"/>
</dbReference>
<organism evidence="3 4">
    <name type="scientific">Herbaspirillum frisingense GSF30</name>
    <dbReference type="NCBI Taxonomy" id="864073"/>
    <lineage>
        <taxon>Bacteria</taxon>
        <taxon>Pseudomonadati</taxon>
        <taxon>Pseudomonadota</taxon>
        <taxon>Betaproteobacteria</taxon>
        <taxon>Burkholderiales</taxon>
        <taxon>Oxalobacteraceae</taxon>
        <taxon>Herbaspirillum</taxon>
    </lineage>
</organism>
<evidence type="ECO:0000313" key="3">
    <source>
        <dbReference type="EMBL" id="EOA06812.1"/>
    </source>
</evidence>
<dbReference type="SMART" id="SM00822">
    <property type="entry name" value="PKS_KR"/>
    <property type="match status" value="1"/>
</dbReference>
<dbReference type="Pfam" id="PF13561">
    <property type="entry name" value="adh_short_C2"/>
    <property type="match status" value="1"/>
</dbReference>
<dbReference type="EMBL" id="AEEC02000001">
    <property type="protein sequence ID" value="EOA06812.1"/>
    <property type="molecule type" value="Genomic_DNA"/>
</dbReference>
<evidence type="ECO:0000259" key="2">
    <source>
        <dbReference type="SMART" id="SM00822"/>
    </source>
</evidence>
<gene>
    <name evidence="3" type="ORF">HFRIS_000825</name>
</gene>
<comment type="caution">
    <text evidence="3">The sequence shown here is derived from an EMBL/GenBank/DDBJ whole genome shotgun (WGS) entry which is preliminary data.</text>
</comment>
<dbReference type="PANTHER" id="PTHR42760">
    <property type="entry name" value="SHORT-CHAIN DEHYDROGENASES/REDUCTASES FAMILY MEMBER"/>
    <property type="match status" value="1"/>
</dbReference>
<dbReference type="GO" id="GO:0016616">
    <property type="term" value="F:oxidoreductase activity, acting on the CH-OH group of donors, NAD or NADP as acceptor"/>
    <property type="evidence" value="ECO:0007669"/>
    <property type="project" value="UniProtKB-ARBA"/>
</dbReference>
<dbReference type="GO" id="GO:0030497">
    <property type="term" value="P:fatty acid elongation"/>
    <property type="evidence" value="ECO:0007669"/>
    <property type="project" value="TreeGrafter"/>
</dbReference>
<feature type="domain" description="Ketoreductase" evidence="2">
    <location>
        <begin position="8"/>
        <end position="180"/>
    </location>
</feature>
<comment type="similarity">
    <text evidence="1">Belongs to the short-chain dehydrogenases/reductases (SDR) family.</text>
</comment>
<dbReference type="SUPFAM" id="SSF51735">
    <property type="entry name" value="NAD(P)-binding Rossmann-fold domains"/>
    <property type="match status" value="1"/>
</dbReference>